<reference evidence="1 2" key="1">
    <citation type="submission" date="2015-09" db="EMBL/GenBank/DDBJ databases">
        <authorList>
            <consortium name="Pathogen Informatics"/>
        </authorList>
    </citation>
    <scope>NUCLEOTIDE SEQUENCE [LARGE SCALE GENOMIC DNA]</scope>
    <source>
        <strain evidence="1 2">2789STDY5834841</strain>
    </source>
</reference>
<dbReference type="EMBL" id="CYZO01000001">
    <property type="protein sequence ID" value="CUN49492.1"/>
    <property type="molecule type" value="Genomic_DNA"/>
</dbReference>
<dbReference type="AlphaFoldDB" id="A0A173XCJ6"/>
<dbReference type="RefSeq" id="WP_022003295.1">
    <property type="nucleotide sequence ID" value="NZ_CATVPX010000050.1"/>
</dbReference>
<name>A0A173XCJ6_9FIRM</name>
<dbReference type="InterPro" id="IPR026870">
    <property type="entry name" value="Zinc_ribbon_dom"/>
</dbReference>
<protein>
    <submittedName>
        <fullName evidence="1">Predicted membrane protein</fullName>
    </submittedName>
</protein>
<dbReference type="Proteomes" id="UP000095787">
    <property type="component" value="Unassembled WGS sequence"/>
</dbReference>
<evidence type="ECO:0000313" key="1">
    <source>
        <dbReference type="EMBL" id="CUN49492.1"/>
    </source>
</evidence>
<organism evidence="1 2">
    <name type="scientific">[Ruminococcus] torques</name>
    <dbReference type="NCBI Taxonomy" id="33039"/>
    <lineage>
        <taxon>Bacteria</taxon>
        <taxon>Bacillati</taxon>
        <taxon>Bacillota</taxon>
        <taxon>Clostridia</taxon>
        <taxon>Lachnospirales</taxon>
        <taxon>Lachnospiraceae</taxon>
        <taxon>Mediterraneibacter</taxon>
    </lineage>
</organism>
<sequence length="175" mass="19581">MFCEKCGKEIKDGDKFCPYCGAENEINKEEPSHDIPPDFSVKGAGKKKKGAVIAIAVLVIIVAIGIFKCSSKDEILRYNVHVINNTGFDIYALYASEPDVDNWEEDLLEDGIVYDGERVDIEFVITEEDLDWDFAIEDFEGNVLEFYGLSFAECDVEGATLILEYDGYKGTASLY</sequence>
<evidence type="ECO:0000313" key="2">
    <source>
        <dbReference type="Proteomes" id="UP000095787"/>
    </source>
</evidence>
<accession>A0A173XCJ6</accession>
<gene>
    <name evidence="1" type="ORF">ERS852456_00051</name>
</gene>
<dbReference type="Pfam" id="PF13240">
    <property type="entry name" value="Zn_Ribbon_1"/>
    <property type="match status" value="1"/>
</dbReference>
<proteinExistence type="predicted"/>